<proteinExistence type="predicted"/>
<keyword evidence="3" id="KW-1185">Reference proteome</keyword>
<sequence>MFLREIRCRLLIASALLAVGNYAYAVETDSEQVCQRQIDRFVGMQNHVKQLGDNSVPAMSVGLTPAQIDAITEQFGACSAWQRLVASLQQQHGTVLDKTEQKTGLPSPKR</sequence>
<protein>
    <recommendedName>
        <fullName evidence="4">Secreted protein</fullName>
    </recommendedName>
</protein>
<comment type="caution">
    <text evidence="2">The sequence shown here is derived from an EMBL/GenBank/DDBJ whole genome shotgun (WGS) entry which is preliminary data.</text>
</comment>
<evidence type="ECO:0000313" key="3">
    <source>
        <dbReference type="Proteomes" id="UP001166251"/>
    </source>
</evidence>
<feature type="chain" id="PRO_5047134048" description="Secreted protein" evidence="1">
    <location>
        <begin position="26"/>
        <end position="110"/>
    </location>
</feature>
<name>A0ABS7EFF2_9GAMM</name>
<dbReference type="RefSeq" id="WP_220103638.1">
    <property type="nucleotide sequence ID" value="NZ_JAHZSS010000007.1"/>
</dbReference>
<reference evidence="2" key="1">
    <citation type="submission" date="2021-07" db="EMBL/GenBank/DDBJ databases">
        <title>Neiella marina sp. nov., isolated from the intestinal content of sea cucumber Apostichopus japonicus.</title>
        <authorList>
            <person name="Bai X."/>
        </authorList>
    </citation>
    <scope>NUCLEOTIDE SEQUENCE</scope>
    <source>
        <strain evidence="2">126</strain>
    </source>
</reference>
<keyword evidence="1" id="KW-0732">Signal</keyword>
<dbReference type="EMBL" id="JAHZSS010000007">
    <property type="protein sequence ID" value="MBW8190955.1"/>
    <property type="molecule type" value="Genomic_DNA"/>
</dbReference>
<dbReference type="Proteomes" id="UP001166251">
    <property type="component" value="Unassembled WGS sequence"/>
</dbReference>
<evidence type="ECO:0008006" key="4">
    <source>
        <dbReference type="Google" id="ProtNLM"/>
    </source>
</evidence>
<gene>
    <name evidence="2" type="ORF">K0504_07895</name>
</gene>
<organism evidence="2 3">
    <name type="scientific">Neiella holothuriorum</name>
    <dbReference type="NCBI Taxonomy" id="2870530"/>
    <lineage>
        <taxon>Bacteria</taxon>
        <taxon>Pseudomonadati</taxon>
        <taxon>Pseudomonadota</taxon>
        <taxon>Gammaproteobacteria</taxon>
        <taxon>Alteromonadales</taxon>
        <taxon>Echinimonadaceae</taxon>
        <taxon>Neiella</taxon>
    </lineage>
</organism>
<accession>A0ABS7EFF2</accession>
<evidence type="ECO:0000256" key="1">
    <source>
        <dbReference type="SAM" id="SignalP"/>
    </source>
</evidence>
<feature type="signal peptide" evidence="1">
    <location>
        <begin position="1"/>
        <end position="25"/>
    </location>
</feature>
<evidence type="ECO:0000313" key="2">
    <source>
        <dbReference type="EMBL" id="MBW8190955.1"/>
    </source>
</evidence>